<sequence length="438" mass="50857">MHIELIGSRQQFDGLQDNWTELYQQDSSANVFMSWCWLKQLYDRRAEPVCILAARLNSDSQNYAAFLPLRQRLLLDREQARFTVSYALAGNDWADQTGLLCSPDIEHQVVEAFTAALAQMSWRSLYFSDMSMSENRYEELVTQFSNLGYAVDVRSLTDNEGETRLDVAPCIALPATFEDYLKSLSANTRQRLRRFGRVQEKSDDLKIEFSDHTTHEQNLQWFVRVWRERWLASKGAKVDTLAEKYQIIMQQGLEDGNLVLLVMHQSDKPIAMIACYLDEIRKTVSFFVAARDLQFDSVPSGLLLHSYMIQWAISNNYQRYHLLRGNEPYKYSLGGIDEPVYSIRVRRSNAVEKTRFLPIEYRGDALEQLSKRAGKLGRRQMHKLYSQLLESWPNDAQTLSHYKDWLNRIGDHDHANSIENVLFAEDTQSKNTLINPHS</sequence>
<gene>
    <name evidence="2" type="ORF">IMCC3135_15230</name>
</gene>
<dbReference type="KEGG" id="gai:IMCC3135_15230"/>
<feature type="domain" description="BioF2-like acetyltransferase" evidence="1">
    <location>
        <begin position="187"/>
        <end position="330"/>
    </location>
</feature>
<dbReference type="Proteomes" id="UP000250079">
    <property type="component" value="Chromosome"/>
</dbReference>
<name>A0A2Z2NWD0_9GAMM</name>
<dbReference type="AlphaFoldDB" id="A0A2Z2NWD0"/>
<keyword evidence="3" id="KW-1185">Reference proteome</keyword>
<evidence type="ECO:0000259" key="1">
    <source>
        <dbReference type="Pfam" id="PF13480"/>
    </source>
</evidence>
<protein>
    <recommendedName>
        <fullName evidence="1">BioF2-like acetyltransferase domain-containing protein</fullName>
    </recommendedName>
</protein>
<evidence type="ECO:0000313" key="3">
    <source>
        <dbReference type="Proteomes" id="UP000250079"/>
    </source>
</evidence>
<dbReference type="EMBL" id="CP018632">
    <property type="protein sequence ID" value="ASJ73130.1"/>
    <property type="molecule type" value="Genomic_DNA"/>
</dbReference>
<dbReference type="InterPro" id="IPR038740">
    <property type="entry name" value="BioF2-like_GNAT_dom"/>
</dbReference>
<accession>A0A2Z2NWD0</accession>
<dbReference type="OrthoDB" id="9808976at2"/>
<organism evidence="2 3">
    <name type="scientific">Granulosicoccus antarcticus IMCC3135</name>
    <dbReference type="NCBI Taxonomy" id="1192854"/>
    <lineage>
        <taxon>Bacteria</taxon>
        <taxon>Pseudomonadati</taxon>
        <taxon>Pseudomonadota</taxon>
        <taxon>Gammaproteobacteria</taxon>
        <taxon>Chromatiales</taxon>
        <taxon>Granulosicoccaceae</taxon>
        <taxon>Granulosicoccus</taxon>
    </lineage>
</organism>
<reference evidence="2 3" key="1">
    <citation type="submission" date="2016-12" db="EMBL/GenBank/DDBJ databases">
        <authorList>
            <person name="Song W.-J."/>
            <person name="Kurnit D.M."/>
        </authorList>
    </citation>
    <scope>NUCLEOTIDE SEQUENCE [LARGE SCALE GENOMIC DNA]</scope>
    <source>
        <strain evidence="2 3">IMCC3135</strain>
    </source>
</reference>
<dbReference type="SUPFAM" id="SSF55729">
    <property type="entry name" value="Acyl-CoA N-acyltransferases (Nat)"/>
    <property type="match status" value="1"/>
</dbReference>
<dbReference type="Gene3D" id="3.40.630.30">
    <property type="match status" value="1"/>
</dbReference>
<proteinExistence type="predicted"/>
<dbReference type="InterPro" id="IPR016181">
    <property type="entry name" value="Acyl_CoA_acyltransferase"/>
</dbReference>
<evidence type="ECO:0000313" key="2">
    <source>
        <dbReference type="EMBL" id="ASJ73130.1"/>
    </source>
</evidence>
<dbReference type="RefSeq" id="WP_157736003.1">
    <property type="nucleotide sequence ID" value="NZ_CP018632.1"/>
</dbReference>
<dbReference type="Pfam" id="PF13480">
    <property type="entry name" value="Acetyltransf_6"/>
    <property type="match status" value="1"/>
</dbReference>